<dbReference type="InterPro" id="IPR046349">
    <property type="entry name" value="C1-like_sf"/>
</dbReference>
<feature type="region of interest" description="Disordered" evidence="1">
    <location>
        <begin position="234"/>
        <end position="264"/>
    </location>
</feature>
<dbReference type="EMBL" id="JOJR01000130">
    <property type="protein sequence ID" value="RCN44393.1"/>
    <property type="molecule type" value="Genomic_DNA"/>
</dbReference>
<evidence type="ECO:0008006" key="4">
    <source>
        <dbReference type="Google" id="ProtNLM"/>
    </source>
</evidence>
<name>A0A368GJ22_ANCCA</name>
<dbReference type="OrthoDB" id="5873801at2759"/>
<gene>
    <name evidence="2" type="ORF">ANCCAN_09607</name>
</gene>
<proteinExistence type="predicted"/>
<sequence length="329" mass="36306">MARGLREGRHRLQEQHRAHALAIQIYGRNREAVKIVAEGRWTVQDRSGMRYVEQDICICDAKLNNHCQEDGCGACAYAFRCECLYDSKSGVCCAHVHAVLLYGSEGRIHDDSAQRTTVSAFAPQTPTTSDAYSVVDDSSTPTSTELYVVERSAHSDTDMLDHNKDAVQQIEAAMAALRADLISISRIANSAVGDQLDKVLSVVTGLGKEVATMKTTHCTNSAKRVRLARRADLPAVGRMPNPPPIRLAKRTTVEPKRQRSPIPSLPEYAKNAIHFCAVCFRRAPATNDTMDDWLKCTSCEMWAHEQCTDGEGSACPYDEGTFQCNVVED</sequence>
<dbReference type="Proteomes" id="UP000252519">
    <property type="component" value="Unassembled WGS sequence"/>
</dbReference>
<organism evidence="2 3">
    <name type="scientific">Ancylostoma caninum</name>
    <name type="common">Dog hookworm</name>
    <dbReference type="NCBI Taxonomy" id="29170"/>
    <lineage>
        <taxon>Eukaryota</taxon>
        <taxon>Metazoa</taxon>
        <taxon>Ecdysozoa</taxon>
        <taxon>Nematoda</taxon>
        <taxon>Chromadorea</taxon>
        <taxon>Rhabditida</taxon>
        <taxon>Rhabditina</taxon>
        <taxon>Rhabditomorpha</taxon>
        <taxon>Strongyloidea</taxon>
        <taxon>Ancylostomatidae</taxon>
        <taxon>Ancylostomatinae</taxon>
        <taxon>Ancylostoma</taxon>
    </lineage>
</organism>
<reference evidence="2 3" key="1">
    <citation type="submission" date="2014-10" db="EMBL/GenBank/DDBJ databases">
        <title>Draft genome of the hookworm Ancylostoma caninum.</title>
        <authorList>
            <person name="Mitreva M."/>
        </authorList>
    </citation>
    <scope>NUCLEOTIDE SEQUENCE [LARGE SCALE GENOMIC DNA]</scope>
    <source>
        <strain evidence="2 3">Baltimore</strain>
    </source>
</reference>
<comment type="caution">
    <text evidence="2">The sequence shown here is derived from an EMBL/GenBank/DDBJ whole genome shotgun (WGS) entry which is preliminary data.</text>
</comment>
<evidence type="ECO:0000313" key="3">
    <source>
        <dbReference type="Proteomes" id="UP000252519"/>
    </source>
</evidence>
<evidence type="ECO:0000256" key="1">
    <source>
        <dbReference type="SAM" id="MobiDB-lite"/>
    </source>
</evidence>
<dbReference type="SUPFAM" id="SSF57889">
    <property type="entry name" value="Cysteine-rich domain"/>
    <property type="match status" value="1"/>
</dbReference>
<accession>A0A368GJ22</accession>
<protein>
    <recommendedName>
        <fullName evidence="4">Phorbol-ester/DAG-type domain-containing protein</fullName>
    </recommendedName>
</protein>
<keyword evidence="3" id="KW-1185">Reference proteome</keyword>
<evidence type="ECO:0000313" key="2">
    <source>
        <dbReference type="EMBL" id="RCN44393.1"/>
    </source>
</evidence>
<dbReference type="AlphaFoldDB" id="A0A368GJ22"/>